<dbReference type="InterPro" id="IPR049806">
    <property type="entry name" value="MasK-like_C"/>
</dbReference>
<dbReference type="EMBL" id="CP041186">
    <property type="protein sequence ID" value="QDG51887.1"/>
    <property type="molecule type" value="Genomic_DNA"/>
</dbReference>
<name>A0A4Y6PV65_PERCE</name>
<feature type="compositionally biased region" description="Polar residues" evidence="1">
    <location>
        <begin position="96"/>
        <end position="106"/>
    </location>
</feature>
<dbReference type="Proteomes" id="UP000315995">
    <property type="component" value="Chromosome"/>
</dbReference>
<feature type="compositionally biased region" description="Basic and acidic residues" evidence="1">
    <location>
        <begin position="66"/>
        <end position="82"/>
    </location>
</feature>
<keyword evidence="4" id="KW-1185">Reference proteome</keyword>
<evidence type="ECO:0000313" key="4">
    <source>
        <dbReference type="Proteomes" id="UP000315995"/>
    </source>
</evidence>
<accession>A0A4Y6PV65</accession>
<evidence type="ECO:0000313" key="3">
    <source>
        <dbReference type="EMBL" id="QDG51887.1"/>
    </source>
</evidence>
<feature type="region of interest" description="Disordered" evidence="1">
    <location>
        <begin position="35"/>
        <end position="113"/>
    </location>
</feature>
<protein>
    <submittedName>
        <fullName evidence="3">AgmX/PglI C-terminal domain-containing protein</fullName>
    </submittedName>
</protein>
<keyword evidence="2" id="KW-1133">Transmembrane helix</keyword>
<dbReference type="OrthoDB" id="5485056at2"/>
<feature type="transmembrane region" description="Helical" evidence="2">
    <location>
        <begin position="12"/>
        <end position="33"/>
    </location>
</feature>
<sequence length="252" mass="27551">MSSAESEPTKKWIAAAVIAMIGGGVLVAMWSLADDPAAPSSTTSEEAAFRAFEASEPAAKQGAEGEPERDAGGDEPTADARRFQGTIVRPPPLEPSASSDSQTDAGSSADVRLWQDPVNQRVLGQKKWMAHLPDAASQEIDEELEKERPQRYPIDLTVRRSGVDVAKEIVEGCYERLLERNPQADGRLAVGFNMVADGSTARFKDVDVLVKVRLYDPAFDDCIIDELSRASFPTSEEGVMWVEYPFVFEEGW</sequence>
<proteinExistence type="predicted"/>
<evidence type="ECO:0000256" key="1">
    <source>
        <dbReference type="SAM" id="MobiDB-lite"/>
    </source>
</evidence>
<accession>A0A5B8Y7B0</accession>
<dbReference type="NCBIfam" id="NF033768">
    <property type="entry name" value="myxo_SS_tail"/>
    <property type="match status" value="1"/>
</dbReference>
<dbReference type="AlphaFoldDB" id="A0A4Y6PV65"/>
<gene>
    <name evidence="3" type="ORF">FIV42_14400</name>
</gene>
<keyword evidence="2" id="KW-0812">Transmembrane</keyword>
<dbReference type="RefSeq" id="WP_141198367.1">
    <property type="nucleotide sequence ID" value="NZ_CP041186.1"/>
</dbReference>
<organism evidence="3 4">
    <name type="scientific">Persicimonas caeni</name>
    <dbReference type="NCBI Taxonomy" id="2292766"/>
    <lineage>
        <taxon>Bacteria</taxon>
        <taxon>Deltaproteobacteria</taxon>
        <taxon>Bradymonadales</taxon>
        <taxon>Bradymonadaceae</taxon>
        <taxon>Persicimonas</taxon>
    </lineage>
</organism>
<feature type="compositionally biased region" description="Low complexity" evidence="1">
    <location>
        <begin position="36"/>
        <end position="59"/>
    </location>
</feature>
<keyword evidence="2" id="KW-0472">Membrane</keyword>
<reference evidence="3 4" key="1">
    <citation type="submission" date="2019-06" db="EMBL/GenBank/DDBJ databases">
        <title>Persicimonas caeni gen. nov., sp. nov., a predatory bacterium isolated from solar saltern.</title>
        <authorList>
            <person name="Wang S."/>
        </authorList>
    </citation>
    <scope>NUCLEOTIDE SEQUENCE [LARGE SCALE GENOMIC DNA]</scope>
    <source>
        <strain evidence="3 4">YN101</strain>
    </source>
</reference>
<evidence type="ECO:0000256" key="2">
    <source>
        <dbReference type="SAM" id="Phobius"/>
    </source>
</evidence>